<dbReference type="EMBL" id="JBHLWI010000027">
    <property type="protein sequence ID" value="MFC0262903.1"/>
    <property type="molecule type" value="Genomic_DNA"/>
</dbReference>
<evidence type="ECO:0000256" key="2">
    <source>
        <dbReference type="ARBA" id="ARBA00022723"/>
    </source>
</evidence>
<dbReference type="Proteomes" id="UP001589797">
    <property type="component" value="Unassembled WGS sequence"/>
</dbReference>
<evidence type="ECO:0000313" key="8">
    <source>
        <dbReference type="EMBL" id="MFC0262903.1"/>
    </source>
</evidence>
<keyword evidence="9" id="KW-1185">Reference proteome</keyword>
<protein>
    <submittedName>
        <fullName evidence="8">Rieske (2Fe-2S) protein</fullName>
    </submittedName>
</protein>
<keyword evidence="1" id="KW-0001">2Fe-2S</keyword>
<evidence type="ECO:0000256" key="6">
    <source>
        <dbReference type="ARBA" id="ARBA00038001"/>
    </source>
</evidence>
<dbReference type="PROSITE" id="PS51296">
    <property type="entry name" value="RIESKE"/>
    <property type="match status" value="1"/>
</dbReference>
<evidence type="ECO:0000256" key="1">
    <source>
        <dbReference type="ARBA" id="ARBA00022714"/>
    </source>
</evidence>
<dbReference type="Gene3D" id="2.102.10.10">
    <property type="entry name" value="Rieske [2Fe-2S] iron-sulphur domain"/>
    <property type="match status" value="1"/>
</dbReference>
<reference evidence="8 9" key="1">
    <citation type="submission" date="2024-09" db="EMBL/GenBank/DDBJ databases">
        <authorList>
            <person name="Sun Q."/>
            <person name="Mori K."/>
        </authorList>
    </citation>
    <scope>NUCLEOTIDE SEQUENCE [LARGE SCALE GENOMIC DNA]</scope>
    <source>
        <strain evidence="8 9">CCM 7650</strain>
    </source>
</reference>
<name>A0ABV6FST8_9BACT</name>
<dbReference type="Pfam" id="PF00355">
    <property type="entry name" value="Rieske"/>
    <property type="match status" value="1"/>
</dbReference>
<evidence type="ECO:0000256" key="3">
    <source>
        <dbReference type="ARBA" id="ARBA00023004"/>
    </source>
</evidence>
<organism evidence="8 9">
    <name type="scientific">Fontibacter flavus</name>
    <dbReference type="NCBI Taxonomy" id="654838"/>
    <lineage>
        <taxon>Bacteria</taxon>
        <taxon>Pseudomonadati</taxon>
        <taxon>Bacteroidota</taxon>
        <taxon>Cytophagia</taxon>
        <taxon>Cytophagales</taxon>
        <taxon>Cyclobacteriaceae</taxon>
        <taxon>Fontibacter</taxon>
    </lineage>
</organism>
<dbReference type="PANTHER" id="PTHR21496:SF0">
    <property type="entry name" value="RIESKE DOMAIN-CONTAINING PROTEIN"/>
    <property type="match status" value="1"/>
</dbReference>
<dbReference type="SUPFAM" id="SSF50022">
    <property type="entry name" value="ISP domain"/>
    <property type="match status" value="1"/>
</dbReference>
<keyword evidence="4" id="KW-0411">Iron-sulfur</keyword>
<evidence type="ECO:0000313" key="9">
    <source>
        <dbReference type="Proteomes" id="UP001589797"/>
    </source>
</evidence>
<dbReference type="InterPro" id="IPR036922">
    <property type="entry name" value="Rieske_2Fe-2S_sf"/>
</dbReference>
<dbReference type="InterPro" id="IPR017941">
    <property type="entry name" value="Rieske_2Fe-2S"/>
</dbReference>
<accession>A0ABV6FST8</accession>
<comment type="cofactor">
    <cofactor evidence="5">
        <name>[2Fe-2S] cluster</name>
        <dbReference type="ChEBI" id="CHEBI:190135"/>
    </cofactor>
</comment>
<evidence type="ECO:0000256" key="4">
    <source>
        <dbReference type="ARBA" id="ARBA00023014"/>
    </source>
</evidence>
<comment type="similarity">
    <text evidence="6">Belongs to the bacterial ring-hydroxylating dioxygenase ferredoxin component family.</text>
</comment>
<feature type="domain" description="Rieske" evidence="7">
    <location>
        <begin position="14"/>
        <end position="104"/>
    </location>
</feature>
<comment type="caution">
    <text evidence="8">The sequence shown here is derived from an EMBL/GenBank/DDBJ whole genome shotgun (WGS) entry which is preliminary data.</text>
</comment>
<dbReference type="RefSeq" id="WP_382387358.1">
    <property type="nucleotide sequence ID" value="NZ_JBHLWI010000027.1"/>
</dbReference>
<evidence type="ECO:0000256" key="5">
    <source>
        <dbReference type="ARBA" id="ARBA00034078"/>
    </source>
</evidence>
<evidence type="ECO:0000259" key="7">
    <source>
        <dbReference type="PROSITE" id="PS51296"/>
    </source>
</evidence>
<sequence>MKTFILGRTKEEVQRLIPEKQIKTVKLGEARICVSRDGEDYFAFESHCPHRKADLSRGFLNGIQEIVCPLHEYRFNLKTGQVSNAQCPDLTLYKTELTEEGLKITVPVSM</sequence>
<dbReference type="PANTHER" id="PTHR21496">
    <property type="entry name" value="FERREDOXIN-RELATED"/>
    <property type="match status" value="1"/>
</dbReference>
<proteinExistence type="inferred from homology"/>
<keyword evidence="3" id="KW-0408">Iron</keyword>
<gene>
    <name evidence="8" type="ORF">ACFFIP_09430</name>
</gene>
<keyword evidence="2" id="KW-0479">Metal-binding</keyword>